<dbReference type="Gene3D" id="3.10.105.10">
    <property type="entry name" value="Dipeptide-binding Protein, Domain 3"/>
    <property type="match status" value="1"/>
</dbReference>
<dbReference type="EMBL" id="WUUU01000028">
    <property type="protein sequence ID" value="MXR20119.1"/>
    <property type="molecule type" value="Genomic_DNA"/>
</dbReference>
<keyword evidence="3" id="KW-0732">Signal</keyword>
<organism evidence="6 7">
    <name type="scientific">Halobacterium bonnevillei</name>
    <dbReference type="NCBI Taxonomy" id="2692200"/>
    <lineage>
        <taxon>Archaea</taxon>
        <taxon>Methanobacteriati</taxon>
        <taxon>Methanobacteriota</taxon>
        <taxon>Stenosarchaea group</taxon>
        <taxon>Halobacteria</taxon>
        <taxon>Halobacteriales</taxon>
        <taxon>Halobacteriaceae</taxon>
        <taxon>Halobacterium</taxon>
    </lineage>
</organism>
<dbReference type="Gene3D" id="3.40.190.10">
    <property type="entry name" value="Periplasmic binding protein-like II"/>
    <property type="match status" value="1"/>
</dbReference>
<dbReference type="PANTHER" id="PTHR30290:SF9">
    <property type="entry name" value="OLIGOPEPTIDE-BINDING PROTEIN APPA"/>
    <property type="match status" value="1"/>
</dbReference>
<dbReference type="AlphaFoldDB" id="A0A6B0SRA0"/>
<dbReference type="Pfam" id="PF00496">
    <property type="entry name" value="SBP_bac_5"/>
    <property type="match status" value="1"/>
</dbReference>
<proteinExistence type="inferred from homology"/>
<evidence type="ECO:0000256" key="3">
    <source>
        <dbReference type="ARBA" id="ARBA00022729"/>
    </source>
</evidence>
<evidence type="ECO:0000313" key="7">
    <source>
        <dbReference type="Proteomes" id="UP000471521"/>
    </source>
</evidence>
<evidence type="ECO:0000256" key="1">
    <source>
        <dbReference type="ARBA" id="ARBA00005695"/>
    </source>
</evidence>
<sequence length="572" mass="63486">MDYDPSKEVRLTGSTMDTLDPVKATDTSSGAKIQNIFDGLTNYPDGQTNVENLLAESLDVSDDQTTLTFSLKQGATYNNGDEVTAGDIVYSWERLAASENSRRASFLLDDLGVVHETETETNSEGEEVERYVPGSIDVNAVDDYTVEINLRQAFYAATAMIAYSSFVPVPEGIVGDIEGYDGQMDYQEFATTNPVGAGPYELDSWEQATEVRLTSRDDYHGEEPTNAALHYTIFQETNPAYTYATVNVNADFPVVPDDKYNPELRSFDGTDDRGRRYGSYGPFEENGLTADYYEVSTLDCRYVAFNCKQVPKPVREAVGYAMNQQIITDELIAGPAKQAYFFTPPGIFPGGPDAYTERQQDYKYGYQSSDLQAAKQVMEDAGYSADNTYSLSFDMSNGYASYVGEDLFSLLRDQLTTAHIEMELNTADWSTFLNRARSGNVGMFMLGWLADYPGLDNFLKLLNPPATITDKDDNVGYVNWTEDNGDFAGQAEEGWQQIVDNYGLSESDVEARAEGGWKIEEAAMKDAVMLPFMHSVDQGMSYPWVTKPRSGAMGGSRQMNHTIKVGDRGEHE</sequence>
<name>A0A6B0SRA0_9EURY</name>
<dbReference type="PIRSF" id="PIRSF002741">
    <property type="entry name" value="MppA"/>
    <property type="match status" value="1"/>
</dbReference>
<dbReference type="Proteomes" id="UP000471521">
    <property type="component" value="Unassembled WGS sequence"/>
</dbReference>
<evidence type="ECO:0000259" key="5">
    <source>
        <dbReference type="Pfam" id="PF00496"/>
    </source>
</evidence>
<dbReference type="CDD" id="cd00995">
    <property type="entry name" value="PBP2_NikA_DppA_OppA_like"/>
    <property type="match status" value="1"/>
</dbReference>
<dbReference type="OrthoDB" id="233597at2157"/>
<dbReference type="GO" id="GO:0043190">
    <property type="term" value="C:ATP-binding cassette (ABC) transporter complex"/>
    <property type="evidence" value="ECO:0007669"/>
    <property type="project" value="InterPro"/>
</dbReference>
<gene>
    <name evidence="6" type="ORF">GRX66_05700</name>
</gene>
<dbReference type="GO" id="GO:0015833">
    <property type="term" value="P:peptide transport"/>
    <property type="evidence" value="ECO:0007669"/>
    <property type="project" value="TreeGrafter"/>
</dbReference>
<protein>
    <submittedName>
        <fullName evidence="6">ABC transporter substrate-binding protein</fullName>
    </submittedName>
</protein>
<dbReference type="GO" id="GO:1904680">
    <property type="term" value="F:peptide transmembrane transporter activity"/>
    <property type="evidence" value="ECO:0007669"/>
    <property type="project" value="TreeGrafter"/>
</dbReference>
<keyword evidence="7" id="KW-1185">Reference proteome</keyword>
<dbReference type="RefSeq" id="WP_159525677.1">
    <property type="nucleotide sequence ID" value="NZ_WUUU01000028.1"/>
</dbReference>
<feature type="domain" description="Solute-binding protein family 5" evidence="5">
    <location>
        <begin position="50"/>
        <end position="464"/>
    </location>
</feature>
<feature type="region of interest" description="Disordered" evidence="4">
    <location>
        <begin position="549"/>
        <end position="572"/>
    </location>
</feature>
<evidence type="ECO:0000256" key="4">
    <source>
        <dbReference type="SAM" id="MobiDB-lite"/>
    </source>
</evidence>
<evidence type="ECO:0000313" key="6">
    <source>
        <dbReference type="EMBL" id="MXR20119.1"/>
    </source>
</evidence>
<reference evidence="6 7" key="1">
    <citation type="submission" date="2019-12" db="EMBL/GenBank/DDBJ databases">
        <title>Isolation and characterization of three novel carbon monoxide-oxidizing members of Halobacteria from salione crusts and soils.</title>
        <authorList>
            <person name="Myers M.R."/>
            <person name="King G.M."/>
        </authorList>
    </citation>
    <scope>NUCLEOTIDE SEQUENCE [LARGE SCALE GENOMIC DNA]</scope>
    <source>
        <strain evidence="6 7">PCN9</strain>
    </source>
</reference>
<dbReference type="InterPro" id="IPR000914">
    <property type="entry name" value="SBP_5_dom"/>
</dbReference>
<dbReference type="GO" id="GO:0042597">
    <property type="term" value="C:periplasmic space"/>
    <property type="evidence" value="ECO:0007669"/>
    <property type="project" value="UniProtKB-ARBA"/>
</dbReference>
<keyword evidence="2" id="KW-0813">Transport</keyword>
<evidence type="ECO:0000256" key="2">
    <source>
        <dbReference type="ARBA" id="ARBA00022448"/>
    </source>
</evidence>
<comment type="caution">
    <text evidence="6">The sequence shown here is derived from an EMBL/GenBank/DDBJ whole genome shotgun (WGS) entry which is preliminary data.</text>
</comment>
<comment type="similarity">
    <text evidence="1">Belongs to the bacterial solute-binding protein 5 family.</text>
</comment>
<dbReference type="PANTHER" id="PTHR30290">
    <property type="entry name" value="PERIPLASMIC BINDING COMPONENT OF ABC TRANSPORTER"/>
    <property type="match status" value="1"/>
</dbReference>
<accession>A0A6B0SRA0</accession>
<dbReference type="InterPro" id="IPR030678">
    <property type="entry name" value="Peptide/Ni-bd"/>
</dbReference>
<dbReference type="SUPFAM" id="SSF53850">
    <property type="entry name" value="Periplasmic binding protein-like II"/>
    <property type="match status" value="1"/>
</dbReference>
<dbReference type="InterPro" id="IPR039424">
    <property type="entry name" value="SBP_5"/>
</dbReference>